<dbReference type="PANTHER" id="PTHR23028">
    <property type="entry name" value="ACETYLTRANSFERASE"/>
    <property type="match status" value="1"/>
</dbReference>
<feature type="transmembrane region" description="Helical" evidence="1">
    <location>
        <begin position="144"/>
        <end position="161"/>
    </location>
</feature>
<dbReference type="InterPro" id="IPR050879">
    <property type="entry name" value="Acyltransferase_3"/>
</dbReference>
<feature type="domain" description="SGNH" evidence="3">
    <location>
        <begin position="389"/>
        <end position="646"/>
    </location>
</feature>
<dbReference type="GO" id="GO:0009103">
    <property type="term" value="P:lipopolysaccharide biosynthetic process"/>
    <property type="evidence" value="ECO:0007669"/>
    <property type="project" value="TreeGrafter"/>
</dbReference>
<dbReference type="AlphaFoldDB" id="A0A6H1UGW1"/>
<feature type="transmembrane region" description="Helical" evidence="1">
    <location>
        <begin position="168"/>
        <end position="185"/>
    </location>
</feature>
<feature type="transmembrane region" description="Helical" evidence="1">
    <location>
        <begin position="341"/>
        <end position="361"/>
    </location>
</feature>
<evidence type="ECO:0000259" key="2">
    <source>
        <dbReference type="Pfam" id="PF01757"/>
    </source>
</evidence>
<keyword evidence="4" id="KW-0808">Transferase</keyword>
<gene>
    <name evidence="4" type="ORF">HER31_16425</name>
</gene>
<dbReference type="GO" id="GO:0016020">
    <property type="term" value="C:membrane"/>
    <property type="evidence" value="ECO:0007669"/>
    <property type="project" value="TreeGrafter"/>
</dbReference>
<feature type="transmembrane region" description="Helical" evidence="1">
    <location>
        <begin position="75"/>
        <end position="94"/>
    </location>
</feature>
<feature type="domain" description="Acyltransferase 3" evidence="2">
    <location>
        <begin position="8"/>
        <end position="321"/>
    </location>
</feature>
<keyword evidence="1" id="KW-0472">Membrane</keyword>
<keyword evidence="5" id="KW-1185">Reference proteome</keyword>
<keyword evidence="4" id="KW-0012">Acyltransferase</keyword>
<dbReference type="EMBL" id="CP051180">
    <property type="protein sequence ID" value="QIZ78345.1"/>
    <property type="molecule type" value="Genomic_DNA"/>
</dbReference>
<evidence type="ECO:0000256" key="1">
    <source>
        <dbReference type="SAM" id="Phobius"/>
    </source>
</evidence>
<evidence type="ECO:0000259" key="3">
    <source>
        <dbReference type="Pfam" id="PF19040"/>
    </source>
</evidence>
<feature type="transmembrane region" description="Helical" evidence="1">
    <location>
        <begin position="12"/>
        <end position="28"/>
    </location>
</feature>
<dbReference type="GO" id="GO:0016747">
    <property type="term" value="F:acyltransferase activity, transferring groups other than amino-acyl groups"/>
    <property type="evidence" value="ECO:0007669"/>
    <property type="project" value="InterPro"/>
</dbReference>
<dbReference type="InterPro" id="IPR002656">
    <property type="entry name" value="Acyl_transf_3_dom"/>
</dbReference>
<evidence type="ECO:0000313" key="4">
    <source>
        <dbReference type="EMBL" id="QIZ78345.1"/>
    </source>
</evidence>
<dbReference type="KEGG" id="fes:HER31_16425"/>
<organism evidence="4 5">
    <name type="scientific">Ferrimonas lipolytica</name>
    <dbReference type="NCBI Taxonomy" id="2724191"/>
    <lineage>
        <taxon>Bacteria</taxon>
        <taxon>Pseudomonadati</taxon>
        <taxon>Pseudomonadota</taxon>
        <taxon>Gammaproteobacteria</taxon>
        <taxon>Alteromonadales</taxon>
        <taxon>Ferrimonadaceae</taxon>
        <taxon>Ferrimonas</taxon>
    </lineage>
</organism>
<accession>A0A6H1UGW1</accession>
<feature type="transmembrane region" description="Helical" evidence="1">
    <location>
        <begin position="286"/>
        <end position="302"/>
    </location>
</feature>
<dbReference type="InterPro" id="IPR043968">
    <property type="entry name" value="SGNH"/>
</dbReference>
<name>A0A6H1UGW1_9GAMM</name>
<dbReference type="Pfam" id="PF19040">
    <property type="entry name" value="SGNH"/>
    <property type="match status" value="1"/>
</dbReference>
<protein>
    <submittedName>
        <fullName evidence="4">Acyltransferase</fullName>
    </submittedName>
</protein>
<dbReference type="Proteomes" id="UP000501602">
    <property type="component" value="Chromosome"/>
</dbReference>
<proteinExistence type="predicted"/>
<keyword evidence="1" id="KW-0812">Transmembrane</keyword>
<feature type="transmembrane region" description="Helical" evidence="1">
    <location>
        <begin position="34"/>
        <end position="54"/>
    </location>
</feature>
<keyword evidence="1" id="KW-1133">Transmembrane helix</keyword>
<reference evidence="4 5" key="1">
    <citation type="submission" date="2020-04" db="EMBL/GenBank/DDBJ databases">
        <title>Ferrimonas sp. S7 isolated from sea water.</title>
        <authorList>
            <person name="Bae S.S."/>
            <person name="Baek K."/>
        </authorList>
    </citation>
    <scope>NUCLEOTIDE SEQUENCE [LARGE SCALE GENOMIC DNA]</scope>
    <source>
        <strain evidence="4 5">S7</strain>
    </source>
</reference>
<feature type="transmembrane region" description="Helical" evidence="1">
    <location>
        <begin position="247"/>
        <end position="265"/>
    </location>
</feature>
<evidence type="ECO:0000313" key="5">
    <source>
        <dbReference type="Proteomes" id="UP000501602"/>
    </source>
</evidence>
<sequence>MNTKLFRYDINGLRAWAVISVVLFHFGVPLVDGGLVGVDVFFVISGFLMTGIIATALERKQFSLLKFYKARAKRIIPALFGLCITLLVVGSIWLPEIDYDQLKAHALSAMGFWSNFQFWQEAGYFDSASQGKWLLHTWSLSVEWQFYLLLPLLLMLAHRLWGNAGIKNLLIVGFFGSLVLSSLAVKPWVEAGYYLLPTRAWEMLAGGLVWWFSVKMQLVPRHPKLMESAGFACIVVSIFLFDDADLWPSYNALLPIIGTMLVMSAQRQNSPFSANPVVQWLGSRSYSIYLWHWPVCVALFYADALQEPLFIVAGLTLSALLGHLSYRLIENGVRLGSNKTTFMLRAATFSAVLAVFLWGYYQQASSNLTEQIELIAKERVNINPRRRECHAPLGLEHPLCQYGGDNIQAIVVGDSHASALTTAVEHALPTTGMGILGRTFSMCPTLFDVKVAKSRTELACGEFNQWLFGQTAAIDSDVPFVVINRGSYYAFGDQQIGHDYYQRPVVYFSEKYETPTEAFLTEFEGKLVDSLCRMADERPVYTVRPIPEMPSHVPDTMSRALTLEMMFGTKPEAISIALEDYHQRHAFIWSAQDKAAQQCDVTILDPLPYLCADGHCAASQNGFPIYQDDDHLSESGNKILVPMFQKVFASKR</sequence>
<dbReference type="PANTHER" id="PTHR23028:SF53">
    <property type="entry name" value="ACYL_TRANSF_3 DOMAIN-CONTAINING PROTEIN"/>
    <property type="match status" value="1"/>
</dbReference>
<dbReference type="RefSeq" id="WP_168662220.1">
    <property type="nucleotide sequence ID" value="NZ_CP051180.1"/>
</dbReference>
<dbReference type="Pfam" id="PF01757">
    <property type="entry name" value="Acyl_transf_3"/>
    <property type="match status" value="1"/>
</dbReference>
<feature type="transmembrane region" description="Helical" evidence="1">
    <location>
        <begin position="308"/>
        <end position="329"/>
    </location>
</feature>